<dbReference type="InterPro" id="IPR013105">
    <property type="entry name" value="TPR_2"/>
</dbReference>
<dbReference type="GO" id="GO:0032259">
    <property type="term" value="P:methylation"/>
    <property type="evidence" value="ECO:0007669"/>
    <property type="project" value="UniProtKB-KW"/>
</dbReference>
<dbReference type="SUPFAM" id="SSF48452">
    <property type="entry name" value="TPR-like"/>
    <property type="match status" value="1"/>
</dbReference>
<dbReference type="PROSITE" id="PS50293">
    <property type="entry name" value="TPR_REGION"/>
    <property type="match status" value="1"/>
</dbReference>
<dbReference type="PROSITE" id="PS50005">
    <property type="entry name" value="TPR"/>
    <property type="match status" value="1"/>
</dbReference>
<dbReference type="PANTHER" id="PTHR43861">
    <property type="entry name" value="TRANS-ACONITATE 2-METHYLTRANSFERASE-RELATED"/>
    <property type="match status" value="1"/>
</dbReference>
<dbReference type="InterPro" id="IPR041698">
    <property type="entry name" value="Methyltransf_25"/>
</dbReference>
<reference evidence="7" key="2">
    <citation type="submission" date="2020-09" db="EMBL/GenBank/DDBJ databases">
        <authorList>
            <person name="Sun Q."/>
            <person name="Kim S."/>
        </authorList>
    </citation>
    <scope>NUCLEOTIDE SEQUENCE</scope>
    <source>
        <strain evidence="7">KCTC 42097</strain>
    </source>
</reference>
<organism evidence="7 8">
    <name type="scientific">Limoniibacter endophyticus</name>
    <dbReference type="NCBI Taxonomy" id="1565040"/>
    <lineage>
        <taxon>Bacteria</taxon>
        <taxon>Pseudomonadati</taxon>
        <taxon>Pseudomonadota</taxon>
        <taxon>Alphaproteobacteria</taxon>
        <taxon>Hyphomicrobiales</taxon>
        <taxon>Bartonellaceae</taxon>
        <taxon>Limoniibacter</taxon>
    </lineage>
</organism>
<dbReference type="Pfam" id="PF07719">
    <property type="entry name" value="TPR_2"/>
    <property type="match status" value="1"/>
</dbReference>
<name>A0A8J3DL27_9HYPH</name>
<dbReference type="Pfam" id="PF13649">
    <property type="entry name" value="Methyltransf_25"/>
    <property type="match status" value="1"/>
</dbReference>
<dbReference type="Gene3D" id="3.40.50.150">
    <property type="entry name" value="Vaccinia Virus protein VP39"/>
    <property type="match status" value="1"/>
</dbReference>
<dbReference type="Proteomes" id="UP000641137">
    <property type="component" value="Unassembled WGS sequence"/>
</dbReference>
<feature type="domain" description="Methyltransferase" evidence="6">
    <location>
        <begin position="148"/>
        <end position="235"/>
    </location>
</feature>
<evidence type="ECO:0000259" key="6">
    <source>
        <dbReference type="Pfam" id="PF13649"/>
    </source>
</evidence>
<sequence length="309" mass="33890">MKPVNLSSGNLHAERRADYAELMLREGDAQAAAEIMRDALEIAPTWVGGWFRLGEIYEKLEKIEEASAAWREALKLDPQDHAGARLKLELIGARPIADTPPTAFVETLFDQYAARFDTALVGKLGYQVPELIAQAIADIAPATIFQHVLDLGCGTGLMAEHLHKRCGSIDGFDLSLAMLKKAKVKGLYSKLVKADLNSIDLEGHSADLVTAADVFVYVGSLDHVFAQVAVALAPDAFFAFSVEHHQGEEDFDLRPSRRYAHSPAYIKRLLAENGMKPLRIDADRLRYDRNEPVAGLIVVATKSDKNGLA</sequence>
<dbReference type="SUPFAM" id="SSF53335">
    <property type="entry name" value="S-adenosyl-L-methionine-dependent methyltransferases"/>
    <property type="match status" value="1"/>
</dbReference>
<dbReference type="RefSeq" id="WP_189488481.1">
    <property type="nucleotide sequence ID" value="NZ_BMZO01000003.1"/>
</dbReference>
<dbReference type="InterPro" id="IPR011990">
    <property type="entry name" value="TPR-like_helical_dom_sf"/>
</dbReference>
<dbReference type="InterPro" id="IPR019734">
    <property type="entry name" value="TPR_rpt"/>
</dbReference>
<proteinExistence type="predicted"/>
<dbReference type="GO" id="GO:0008168">
    <property type="term" value="F:methyltransferase activity"/>
    <property type="evidence" value="ECO:0007669"/>
    <property type="project" value="UniProtKB-KW"/>
</dbReference>
<reference evidence="7" key="1">
    <citation type="journal article" date="2014" name="Int. J. Syst. Evol. Microbiol.">
        <title>Complete genome sequence of Corynebacterium casei LMG S-19264T (=DSM 44701T), isolated from a smear-ripened cheese.</title>
        <authorList>
            <consortium name="US DOE Joint Genome Institute (JGI-PGF)"/>
            <person name="Walter F."/>
            <person name="Albersmeier A."/>
            <person name="Kalinowski J."/>
            <person name="Ruckert C."/>
        </authorList>
    </citation>
    <scope>NUCLEOTIDE SEQUENCE</scope>
    <source>
        <strain evidence="7">KCTC 42097</strain>
    </source>
</reference>
<evidence type="ECO:0000313" key="7">
    <source>
        <dbReference type="EMBL" id="GHC66535.1"/>
    </source>
</evidence>
<dbReference type="SMART" id="SM00028">
    <property type="entry name" value="TPR"/>
    <property type="match status" value="1"/>
</dbReference>
<evidence type="ECO:0000256" key="3">
    <source>
        <dbReference type="ARBA" id="ARBA00022737"/>
    </source>
</evidence>
<keyword evidence="4 5" id="KW-0802">TPR repeat</keyword>
<protein>
    <submittedName>
        <fullName evidence="7">Methyltransferase</fullName>
    </submittedName>
</protein>
<evidence type="ECO:0000256" key="2">
    <source>
        <dbReference type="ARBA" id="ARBA00022679"/>
    </source>
</evidence>
<keyword evidence="2" id="KW-0808">Transferase</keyword>
<evidence type="ECO:0000256" key="5">
    <source>
        <dbReference type="PROSITE-ProRule" id="PRU00339"/>
    </source>
</evidence>
<comment type="caution">
    <text evidence="7">The sequence shown here is derived from an EMBL/GenBank/DDBJ whole genome shotgun (WGS) entry which is preliminary data.</text>
</comment>
<gene>
    <name evidence="7" type="ORF">GCM10010136_09710</name>
</gene>
<dbReference type="InterPro" id="IPR029063">
    <property type="entry name" value="SAM-dependent_MTases_sf"/>
</dbReference>
<keyword evidence="1 7" id="KW-0489">Methyltransferase</keyword>
<evidence type="ECO:0000256" key="1">
    <source>
        <dbReference type="ARBA" id="ARBA00022603"/>
    </source>
</evidence>
<accession>A0A8J3DL27</accession>
<evidence type="ECO:0000313" key="8">
    <source>
        <dbReference type="Proteomes" id="UP000641137"/>
    </source>
</evidence>
<dbReference type="Gene3D" id="1.25.40.10">
    <property type="entry name" value="Tetratricopeptide repeat domain"/>
    <property type="match status" value="1"/>
</dbReference>
<keyword evidence="8" id="KW-1185">Reference proteome</keyword>
<feature type="repeat" description="TPR" evidence="5">
    <location>
        <begin position="47"/>
        <end position="80"/>
    </location>
</feature>
<dbReference type="EMBL" id="BMZO01000003">
    <property type="protein sequence ID" value="GHC66535.1"/>
    <property type="molecule type" value="Genomic_DNA"/>
</dbReference>
<dbReference type="CDD" id="cd02440">
    <property type="entry name" value="AdoMet_MTases"/>
    <property type="match status" value="1"/>
</dbReference>
<evidence type="ECO:0000256" key="4">
    <source>
        <dbReference type="ARBA" id="ARBA00022803"/>
    </source>
</evidence>
<dbReference type="PANTHER" id="PTHR43861:SF1">
    <property type="entry name" value="TRANS-ACONITATE 2-METHYLTRANSFERASE"/>
    <property type="match status" value="1"/>
</dbReference>
<keyword evidence="3" id="KW-0677">Repeat</keyword>
<dbReference type="AlphaFoldDB" id="A0A8J3DL27"/>